<gene>
    <name evidence="1" type="ORF">ATL39_1896</name>
</gene>
<dbReference type="EMBL" id="RAPK01000008">
    <property type="protein sequence ID" value="RKD73594.1"/>
    <property type="molecule type" value="Genomic_DNA"/>
</dbReference>
<dbReference type="RefSeq" id="WP_120193080.1">
    <property type="nucleotide sequence ID" value="NZ_RAPK01000008.1"/>
</dbReference>
<protein>
    <submittedName>
        <fullName evidence="1">Uncharacterized protein</fullName>
    </submittedName>
</protein>
<sequence>MIRFHFNDGKIYETAQVNGTYDELFALLSKGKKLNAPFEEIDIEGRRLDKTVNDIEKVEITLA</sequence>
<reference evidence="1 2" key="1">
    <citation type="submission" date="2018-09" db="EMBL/GenBank/DDBJ databases">
        <title>Genomic Encyclopedia of Archaeal and Bacterial Type Strains, Phase II (KMG-II): from individual species to whole genera.</title>
        <authorList>
            <person name="Goeker M."/>
        </authorList>
    </citation>
    <scope>NUCLEOTIDE SEQUENCE [LARGE SCALE GENOMIC DNA]</scope>
    <source>
        <strain evidence="1 2">DSM 17008</strain>
    </source>
</reference>
<organism evidence="1 2">
    <name type="scientific">Sinobaca qinghaiensis</name>
    <dbReference type="NCBI Taxonomy" id="342944"/>
    <lineage>
        <taxon>Bacteria</taxon>
        <taxon>Bacillati</taxon>
        <taxon>Bacillota</taxon>
        <taxon>Bacilli</taxon>
        <taxon>Bacillales</taxon>
        <taxon>Sporolactobacillaceae</taxon>
        <taxon>Sinobaca</taxon>
    </lineage>
</organism>
<evidence type="ECO:0000313" key="1">
    <source>
        <dbReference type="EMBL" id="RKD73594.1"/>
    </source>
</evidence>
<comment type="caution">
    <text evidence="1">The sequence shown here is derived from an EMBL/GenBank/DDBJ whole genome shotgun (WGS) entry which is preliminary data.</text>
</comment>
<dbReference type="AlphaFoldDB" id="A0A419V527"/>
<accession>A0A419V527</accession>
<dbReference type="Proteomes" id="UP000285120">
    <property type="component" value="Unassembled WGS sequence"/>
</dbReference>
<name>A0A419V527_9BACL</name>
<keyword evidence="2" id="KW-1185">Reference proteome</keyword>
<proteinExistence type="predicted"/>
<evidence type="ECO:0000313" key="2">
    <source>
        <dbReference type="Proteomes" id="UP000285120"/>
    </source>
</evidence>